<gene>
    <name evidence="1" type="ORF">MENTE1834_LOCUS4746</name>
</gene>
<comment type="caution">
    <text evidence="1">The sequence shown here is derived from an EMBL/GenBank/DDBJ whole genome shotgun (WGS) entry which is preliminary data.</text>
</comment>
<keyword evidence="2" id="KW-1185">Reference proteome</keyword>
<reference evidence="1" key="1">
    <citation type="submission" date="2023-11" db="EMBL/GenBank/DDBJ databases">
        <authorList>
            <person name="Poullet M."/>
        </authorList>
    </citation>
    <scope>NUCLEOTIDE SEQUENCE</scope>
    <source>
        <strain evidence="1">E1834</strain>
    </source>
</reference>
<accession>A0ACB0XXC6</accession>
<name>A0ACB0XXC6_MELEN</name>
<evidence type="ECO:0000313" key="2">
    <source>
        <dbReference type="Proteomes" id="UP001497535"/>
    </source>
</evidence>
<proteinExistence type="predicted"/>
<evidence type="ECO:0000313" key="1">
    <source>
        <dbReference type="EMBL" id="CAK5021477.1"/>
    </source>
</evidence>
<organism evidence="1 2">
    <name type="scientific">Meloidogyne enterolobii</name>
    <name type="common">Root-knot nematode worm</name>
    <name type="synonym">Meloidogyne mayaguensis</name>
    <dbReference type="NCBI Taxonomy" id="390850"/>
    <lineage>
        <taxon>Eukaryota</taxon>
        <taxon>Metazoa</taxon>
        <taxon>Ecdysozoa</taxon>
        <taxon>Nematoda</taxon>
        <taxon>Chromadorea</taxon>
        <taxon>Rhabditida</taxon>
        <taxon>Tylenchina</taxon>
        <taxon>Tylenchomorpha</taxon>
        <taxon>Tylenchoidea</taxon>
        <taxon>Meloidogynidae</taxon>
        <taxon>Meloidogyninae</taxon>
        <taxon>Meloidogyne</taxon>
    </lineage>
</organism>
<protein>
    <submittedName>
        <fullName evidence="1">Uncharacterized protein</fullName>
    </submittedName>
</protein>
<dbReference type="Proteomes" id="UP001497535">
    <property type="component" value="Unassembled WGS sequence"/>
</dbReference>
<sequence length="183" mass="21381">MAAGLKWFQICRTGDQSFNEKQFFDYDAYTCARLHEKLADLRPCFGRRFGHLVCGQNFRMLSFGLFCILCIGAIIGGITTNKNNASIVKLEATHFLLPKSQSQLFIENFHFSFPKYEDFIEINFDGPLDYEERKEQISGLLNWPIEIGLANRAVSWLIEFEKFKKTVAYRIDEVNKYKLIFKY</sequence>
<dbReference type="EMBL" id="CAVMJV010000003">
    <property type="protein sequence ID" value="CAK5021477.1"/>
    <property type="molecule type" value="Genomic_DNA"/>
</dbReference>